<proteinExistence type="predicted"/>
<organism evidence="2 3">
    <name type="scientific">Penicillium hordei</name>
    <dbReference type="NCBI Taxonomy" id="40994"/>
    <lineage>
        <taxon>Eukaryota</taxon>
        <taxon>Fungi</taxon>
        <taxon>Dikarya</taxon>
        <taxon>Ascomycota</taxon>
        <taxon>Pezizomycotina</taxon>
        <taxon>Eurotiomycetes</taxon>
        <taxon>Eurotiomycetidae</taxon>
        <taxon>Eurotiales</taxon>
        <taxon>Aspergillaceae</taxon>
        <taxon>Penicillium</taxon>
    </lineage>
</organism>
<dbReference type="SUPFAM" id="SSF54427">
    <property type="entry name" value="NTF2-like"/>
    <property type="match status" value="1"/>
</dbReference>
<comment type="pathway">
    <text evidence="1">Secondary metabolite biosynthesis.</text>
</comment>
<dbReference type="EMBL" id="JAQJAE010000005">
    <property type="protein sequence ID" value="KAJ5592629.1"/>
    <property type="molecule type" value="Genomic_DNA"/>
</dbReference>
<dbReference type="GO" id="GO:0004497">
    <property type="term" value="F:monooxygenase activity"/>
    <property type="evidence" value="ECO:0007669"/>
    <property type="project" value="UniProtKB-KW"/>
</dbReference>
<gene>
    <name evidence="2" type="ORF">N7537_009533</name>
</gene>
<dbReference type="InterPro" id="IPR032710">
    <property type="entry name" value="NTF2-like_dom_sf"/>
</dbReference>
<dbReference type="GeneID" id="81590829"/>
<dbReference type="PANTHER" id="PTHR39598:SF1">
    <property type="entry name" value="AUSTINOID BIOSYNTHESIS CLUSTERS PROTEIN F-RELATED"/>
    <property type="match status" value="1"/>
</dbReference>
<accession>A0AAD6DUD5</accession>
<reference evidence="2" key="1">
    <citation type="journal article" date="2023" name="IMA Fungus">
        <title>Comparative genomic study of the Penicillium genus elucidates a diverse pangenome and 15 lateral gene transfer events.</title>
        <authorList>
            <person name="Petersen C."/>
            <person name="Sorensen T."/>
            <person name="Nielsen M.R."/>
            <person name="Sondergaard T.E."/>
            <person name="Sorensen J.L."/>
            <person name="Fitzpatrick D.A."/>
            <person name="Frisvad J.C."/>
            <person name="Nielsen K.L."/>
        </authorList>
    </citation>
    <scope>NUCLEOTIDE SEQUENCE</scope>
    <source>
        <strain evidence="2">IBT 12815</strain>
    </source>
</reference>
<comment type="caution">
    <text evidence="2">The sequence shown here is derived from an EMBL/GenBank/DDBJ whole genome shotgun (WGS) entry which is preliminary data.</text>
</comment>
<sequence>MPAPEKTQAATLEKFIDAWKRWDAQEWLALFSDGFTQVTLPLGLGIPSRPRAQVAQVLPALMATVKSYELTVRHVVHDAANNKAAIYASSKGTLPWGKWQMDYAAFLTFSEAGDKVDAVEEMLDTARLQEFGPKFGEYLAANGGPVAVATGIKQTV</sequence>
<evidence type="ECO:0000256" key="1">
    <source>
        <dbReference type="ARBA" id="ARBA00005179"/>
    </source>
</evidence>
<dbReference type="InterPro" id="IPR050977">
    <property type="entry name" value="Fungal_Meroterpenoid_Isomerase"/>
</dbReference>
<keyword evidence="2" id="KW-0560">Oxidoreductase</keyword>
<protein>
    <submittedName>
        <fullName evidence="2">Monooxygenase AgnL5</fullName>
    </submittedName>
</protein>
<dbReference type="AlphaFoldDB" id="A0AAD6DUD5"/>
<reference evidence="2" key="2">
    <citation type="submission" date="2023-01" db="EMBL/GenBank/DDBJ databases">
        <authorList>
            <person name="Petersen C."/>
        </authorList>
    </citation>
    <scope>NUCLEOTIDE SEQUENCE</scope>
    <source>
        <strain evidence="2">IBT 12815</strain>
    </source>
</reference>
<evidence type="ECO:0000313" key="2">
    <source>
        <dbReference type="EMBL" id="KAJ5592629.1"/>
    </source>
</evidence>
<dbReference type="Proteomes" id="UP001213799">
    <property type="component" value="Unassembled WGS sequence"/>
</dbReference>
<dbReference type="PANTHER" id="PTHR39598">
    <property type="entry name" value="AUSTINOL SYNTHESIS PROTEIN F-RELATED"/>
    <property type="match status" value="1"/>
</dbReference>
<name>A0AAD6DUD5_9EURO</name>
<evidence type="ECO:0000313" key="3">
    <source>
        <dbReference type="Proteomes" id="UP001213799"/>
    </source>
</evidence>
<dbReference type="Gene3D" id="3.10.450.50">
    <property type="match status" value="1"/>
</dbReference>
<keyword evidence="3" id="KW-1185">Reference proteome</keyword>
<dbReference type="RefSeq" id="XP_056749255.1">
    <property type="nucleotide sequence ID" value="XM_056900587.1"/>
</dbReference>
<keyword evidence="2" id="KW-0503">Monooxygenase</keyword>